<dbReference type="EMBL" id="JARKIF010000020">
    <property type="protein sequence ID" value="KAJ7617726.1"/>
    <property type="molecule type" value="Genomic_DNA"/>
</dbReference>
<sequence length="143" mass="15098">MPTVCRPFYILTLLAVVYSLGVQRRDTPDFASIQDACPTITFQNPSTLQADCFVAVGGEEELSTTLDLNECLTNQNGALVAGVAYVESCDVNTSQFDPIGITLTVSCLTSQGTSQTASVGLVNVVESANGILVCGSLDEEDDH</sequence>
<feature type="chain" id="PRO_5042189269" description="Cyanovirin-N domain-containing protein" evidence="1">
    <location>
        <begin position="20"/>
        <end position="143"/>
    </location>
</feature>
<keyword evidence="4" id="KW-1185">Reference proteome</keyword>
<organism evidence="3 4">
    <name type="scientific">Roridomyces roridus</name>
    <dbReference type="NCBI Taxonomy" id="1738132"/>
    <lineage>
        <taxon>Eukaryota</taxon>
        <taxon>Fungi</taxon>
        <taxon>Dikarya</taxon>
        <taxon>Basidiomycota</taxon>
        <taxon>Agaricomycotina</taxon>
        <taxon>Agaricomycetes</taxon>
        <taxon>Agaricomycetidae</taxon>
        <taxon>Agaricales</taxon>
        <taxon>Marasmiineae</taxon>
        <taxon>Mycenaceae</taxon>
        <taxon>Roridomyces</taxon>
    </lineage>
</organism>
<feature type="signal peptide" evidence="1">
    <location>
        <begin position="1"/>
        <end position="19"/>
    </location>
</feature>
<dbReference type="AlphaFoldDB" id="A0AAD7BDX0"/>
<name>A0AAD7BDX0_9AGAR</name>
<dbReference type="SUPFAM" id="SSF51322">
    <property type="entry name" value="Cyanovirin-N"/>
    <property type="match status" value="1"/>
</dbReference>
<comment type="caution">
    <text evidence="3">The sequence shown here is derived from an EMBL/GenBank/DDBJ whole genome shotgun (WGS) entry which is preliminary data.</text>
</comment>
<evidence type="ECO:0000313" key="3">
    <source>
        <dbReference type="EMBL" id="KAJ7617726.1"/>
    </source>
</evidence>
<keyword evidence="1" id="KW-0732">Signal</keyword>
<gene>
    <name evidence="3" type="ORF">FB45DRAFT_932534</name>
</gene>
<accession>A0AAD7BDX0</accession>
<evidence type="ECO:0000313" key="4">
    <source>
        <dbReference type="Proteomes" id="UP001221142"/>
    </source>
</evidence>
<dbReference type="Proteomes" id="UP001221142">
    <property type="component" value="Unassembled WGS sequence"/>
</dbReference>
<feature type="domain" description="Cyanovirin-N" evidence="2">
    <location>
        <begin position="35"/>
        <end position="91"/>
    </location>
</feature>
<dbReference type="Gene3D" id="2.30.60.10">
    <property type="entry name" value="Cyanovirin-N"/>
    <property type="match status" value="1"/>
</dbReference>
<evidence type="ECO:0000259" key="2">
    <source>
        <dbReference type="Pfam" id="PF08881"/>
    </source>
</evidence>
<proteinExistence type="predicted"/>
<evidence type="ECO:0000256" key="1">
    <source>
        <dbReference type="SAM" id="SignalP"/>
    </source>
</evidence>
<protein>
    <recommendedName>
        <fullName evidence="2">Cyanovirin-N domain-containing protein</fullName>
    </recommendedName>
</protein>
<reference evidence="3" key="1">
    <citation type="submission" date="2023-03" db="EMBL/GenBank/DDBJ databases">
        <title>Massive genome expansion in bonnet fungi (Mycena s.s.) driven by repeated elements and novel gene families across ecological guilds.</title>
        <authorList>
            <consortium name="Lawrence Berkeley National Laboratory"/>
            <person name="Harder C.B."/>
            <person name="Miyauchi S."/>
            <person name="Viragh M."/>
            <person name="Kuo A."/>
            <person name="Thoen E."/>
            <person name="Andreopoulos B."/>
            <person name="Lu D."/>
            <person name="Skrede I."/>
            <person name="Drula E."/>
            <person name="Henrissat B."/>
            <person name="Morin E."/>
            <person name="Kohler A."/>
            <person name="Barry K."/>
            <person name="LaButti K."/>
            <person name="Morin E."/>
            <person name="Salamov A."/>
            <person name="Lipzen A."/>
            <person name="Mereny Z."/>
            <person name="Hegedus B."/>
            <person name="Baldrian P."/>
            <person name="Stursova M."/>
            <person name="Weitz H."/>
            <person name="Taylor A."/>
            <person name="Grigoriev I.V."/>
            <person name="Nagy L.G."/>
            <person name="Martin F."/>
            <person name="Kauserud H."/>
        </authorList>
    </citation>
    <scope>NUCLEOTIDE SEQUENCE</scope>
    <source>
        <strain evidence="3">9284</strain>
    </source>
</reference>
<dbReference type="InterPro" id="IPR011058">
    <property type="entry name" value="Cyanovirin-N"/>
</dbReference>
<dbReference type="InterPro" id="IPR036673">
    <property type="entry name" value="Cyanovirin-N_sf"/>
</dbReference>
<dbReference type="Pfam" id="PF08881">
    <property type="entry name" value="CVNH"/>
    <property type="match status" value="1"/>
</dbReference>